<protein>
    <recommendedName>
        <fullName evidence="2">DZF domain-containing protein</fullName>
    </recommendedName>
</protein>
<dbReference type="OrthoDB" id="8898434at2759"/>
<accession>A0A7R8ZYQ1</accession>
<dbReference type="GO" id="GO:0071011">
    <property type="term" value="C:precatalytic spliceosome"/>
    <property type="evidence" value="ECO:0007669"/>
    <property type="project" value="TreeGrafter"/>
</dbReference>
<dbReference type="EMBL" id="CAJPEV010000126">
    <property type="protein sequence ID" value="CAG0881023.1"/>
    <property type="molecule type" value="Genomic_DNA"/>
</dbReference>
<feature type="region of interest" description="Disordered" evidence="1">
    <location>
        <begin position="78"/>
        <end position="135"/>
    </location>
</feature>
<dbReference type="PROSITE" id="PS51703">
    <property type="entry name" value="DZF"/>
    <property type="match status" value="1"/>
</dbReference>
<dbReference type="PANTHER" id="PTHR45762:SF3">
    <property type="entry name" value="ZINC-FINGER PROTEIN AT 72D, ISOFORM B"/>
    <property type="match status" value="1"/>
</dbReference>
<dbReference type="Gene3D" id="1.10.1410.40">
    <property type="match status" value="1"/>
</dbReference>
<dbReference type="AlphaFoldDB" id="A0A7R8ZYQ1"/>
<evidence type="ECO:0000313" key="4">
    <source>
        <dbReference type="Proteomes" id="UP000677054"/>
    </source>
</evidence>
<evidence type="ECO:0000256" key="1">
    <source>
        <dbReference type="SAM" id="MobiDB-lite"/>
    </source>
</evidence>
<keyword evidence="4" id="KW-1185">Reference proteome</keyword>
<name>A0A7R8ZYQ1_9CRUS</name>
<evidence type="ECO:0000259" key="2">
    <source>
        <dbReference type="PROSITE" id="PS51703"/>
    </source>
</evidence>
<feature type="compositionally biased region" description="Basic and acidic residues" evidence="1">
    <location>
        <begin position="108"/>
        <end position="135"/>
    </location>
</feature>
<dbReference type="EMBL" id="LR899643">
    <property type="protein sequence ID" value="CAD7241362.1"/>
    <property type="molecule type" value="Genomic_DNA"/>
</dbReference>
<gene>
    <name evidence="3" type="ORF">DSTB1V02_LOCUS1355</name>
</gene>
<reference evidence="3" key="1">
    <citation type="submission" date="2020-11" db="EMBL/GenBank/DDBJ databases">
        <authorList>
            <person name="Tran Van P."/>
        </authorList>
    </citation>
    <scope>NUCLEOTIDE SEQUENCE</scope>
</reference>
<dbReference type="FunFam" id="1.10.1410.40:FF:000001">
    <property type="entry name" value="interleukin enhancer-binding factor 3 isoform X1"/>
    <property type="match status" value="1"/>
</dbReference>
<organism evidence="3">
    <name type="scientific">Darwinula stevensoni</name>
    <dbReference type="NCBI Taxonomy" id="69355"/>
    <lineage>
        <taxon>Eukaryota</taxon>
        <taxon>Metazoa</taxon>
        <taxon>Ecdysozoa</taxon>
        <taxon>Arthropoda</taxon>
        <taxon>Crustacea</taxon>
        <taxon>Oligostraca</taxon>
        <taxon>Ostracoda</taxon>
        <taxon>Podocopa</taxon>
        <taxon>Podocopida</taxon>
        <taxon>Darwinulocopina</taxon>
        <taxon>Darwinuloidea</taxon>
        <taxon>Darwinulidae</taxon>
        <taxon>Darwinula</taxon>
    </lineage>
</organism>
<dbReference type="GO" id="GO:0003725">
    <property type="term" value="F:double-stranded RNA binding"/>
    <property type="evidence" value="ECO:0007669"/>
    <property type="project" value="TreeGrafter"/>
</dbReference>
<dbReference type="InterPro" id="IPR049402">
    <property type="entry name" value="DZF_dom_C"/>
</dbReference>
<evidence type="ECO:0000313" key="3">
    <source>
        <dbReference type="EMBL" id="CAD7241362.1"/>
    </source>
</evidence>
<dbReference type="Proteomes" id="UP000677054">
    <property type="component" value="Unassembled WGS sequence"/>
</dbReference>
<dbReference type="GO" id="GO:0003727">
    <property type="term" value="F:single-stranded RNA binding"/>
    <property type="evidence" value="ECO:0007669"/>
    <property type="project" value="TreeGrafter"/>
</dbReference>
<dbReference type="Pfam" id="PF20965">
    <property type="entry name" value="DZF_C"/>
    <property type="match status" value="1"/>
</dbReference>
<sequence length="135" mass="14928">MKDGRVCVCRRVFEALAGGILLPGGPGLMDPCEKDAMDAAAPLSNQEREDITASAQHALRLIAFHQIYKVLGIEKLPPPKSVRRASFGPARKRRRDNNTPESNENEEADGKKDKKEEESMETEVKEAVKCESPPK</sequence>
<feature type="domain" description="DZF" evidence="2">
    <location>
        <begin position="1"/>
        <end position="119"/>
    </location>
</feature>
<dbReference type="PANTHER" id="PTHR45762">
    <property type="entry name" value="ZINC FINGER RNA-BINDING PROTEIN"/>
    <property type="match status" value="1"/>
</dbReference>
<dbReference type="InterPro" id="IPR006561">
    <property type="entry name" value="DZF_dom"/>
</dbReference>
<proteinExistence type="predicted"/>